<dbReference type="FunFam" id="1.10.287.4070:FF:000001">
    <property type="entry name" value="Probable Nucleolar protein 58"/>
    <property type="match status" value="1"/>
</dbReference>
<dbReference type="InterPro" id="IPR012974">
    <property type="entry name" value="NOP58/56_N"/>
</dbReference>
<evidence type="ECO:0000313" key="9">
    <source>
        <dbReference type="Proteomes" id="UP000659654"/>
    </source>
</evidence>
<dbReference type="SMART" id="SM00931">
    <property type="entry name" value="NOSIC"/>
    <property type="match status" value="1"/>
</dbReference>
<dbReference type="InterPro" id="IPR042239">
    <property type="entry name" value="Nop_C"/>
</dbReference>
<evidence type="ECO:0000259" key="6">
    <source>
        <dbReference type="PROSITE" id="PS51358"/>
    </source>
</evidence>
<dbReference type="GO" id="GO:0030515">
    <property type="term" value="F:snoRNA binding"/>
    <property type="evidence" value="ECO:0007669"/>
    <property type="project" value="InterPro"/>
</dbReference>
<dbReference type="EMBL" id="CAJFDI010000001">
    <property type="protein sequence ID" value="CAD5208860.1"/>
    <property type="molecule type" value="Genomic_DNA"/>
</dbReference>
<evidence type="ECO:0000256" key="2">
    <source>
        <dbReference type="ARBA" id="ARBA00009211"/>
    </source>
</evidence>
<gene>
    <name evidence="7" type="ORF">BXYJ_LOCUS1096</name>
</gene>
<dbReference type="SUPFAM" id="SSF89124">
    <property type="entry name" value="Nop domain"/>
    <property type="match status" value="1"/>
</dbReference>
<sequence>MLVLFDTPAGYAIFKVLDESKLKKEEKVFDYFADADSILEKLQLVSFKKFKDVNEALKASTSVADESKIGKTLKKLIQKAVAEGDELAVGDSKIGSLLKENLEVSCVHNKVTDELFRAIRANIDHLLAEHKTEVDAMRLALAHSLGRYRVKFNPEKIDTMIVQAVSLLDDLDKELNNYVMRCREWYGWHFPELGKLVQDHLAFAKVVKAMGMKQNANDTDFSTILPDELAEKLRQEAEISMGTEISEIDLIHISQLCDQIIDLTEYRSQLHDYLKNRMGALAPNLTVLLGELIGARLISRAGTLVNLAKYPASTVQILGAEKALFRALKTKAKTPKYGIIYHAQLIGQAPTELKGKFARKLAAKVSLATRVDALCDDTVGNEVGVESRTYLEAALDAESKRQTTKKVNATFSGAGYKDKYAFKSNVRSYDAGADSNVAKKRKWQSDGDTPTNPRKVKKEEQDEE</sequence>
<dbReference type="EMBL" id="CAJFCV020000001">
    <property type="protein sequence ID" value="CAG9083138.1"/>
    <property type="molecule type" value="Genomic_DNA"/>
</dbReference>
<dbReference type="PANTHER" id="PTHR10894">
    <property type="entry name" value="NUCLEOLAR PROTEIN 5 NUCLEOLAR PROTEIN NOP5 NOP58"/>
    <property type="match status" value="1"/>
</dbReference>
<feature type="domain" description="Nop" evidence="6">
    <location>
        <begin position="281"/>
        <end position="400"/>
    </location>
</feature>
<dbReference type="eggNOG" id="KOG2572">
    <property type="taxonomic scope" value="Eukaryota"/>
</dbReference>
<reference evidence="7" key="2">
    <citation type="submission" date="2020-09" db="EMBL/GenBank/DDBJ databases">
        <authorList>
            <person name="Kikuchi T."/>
        </authorList>
    </citation>
    <scope>NUCLEOTIDE SEQUENCE</scope>
    <source>
        <strain evidence="7">Ka4C1</strain>
    </source>
</reference>
<comment type="similarity">
    <text evidence="2">Belongs to the NOP5/NOP56 family.</text>
</comment>
<evidence type="ECO:0000313" key="8">
    <source>
        <dbReference type="Proteomes" id="UP000095284"/>
    </source>
</evidence>
<evidence type="ECO:0000256" key="3">
    <source>
        <dbReference type="ARBA" id="ARBA00022517"/>
    </source>
</evidence>
<dbReference type="PANTHER" id="PTHR10894:SF1">
    <property type="entry name" value="NUCLEOLAR PROTEIN 58"/>
    <property type="match status" value="1"/>
</dbReference>
<dbReference type="GO" id="GO:0032040">
    <property type="term" value="C:small-subunit processome"/>
    <property type="evidence" value="ECO:0007669"/>
    <property type="project" value="InterPro"/>
</dbReference>
<reference evidence="10" key="1">
    <citation type="submission" date="2016-11" db="UniProtKB">
        <authorList>
            <consortium name="WormBaseParasite"/>
        </authorList>
    </citation>
    <scope>IDENTIFICATION</scope>
</reference>
<dbReference type="InterPro" id="IPR036070">
    <property type="entry name" value="Nop_dom_sf"/>
</dbReference>
<dbReference type="SMR" id="A0A1I7RLD0"/>
<dbReference type="InterPro" id="IPR045056">
    <property type="entry name" value="Nop56/Nop58"/>
</dbReference>
<comment type="subcellular location">
    <subcellularLocation>
        <location evidence="1">Nucleus</location>
        <location evidence="1">Nucleolus</location>
    </subcellularLocation>
</comment>
<dbReference type="WBParaSite" id="BXY_0151500.1">
    <property type="protein sequence ID" value="BXY_0151500.1"/>
    <property type="gene ID" value="BXY_0151500"/>
</dbReference>
<evidence type="ECO:0000256" key="4">
    <source>
        <dbReference type="ARBA" id="ARBA00023242"/>
    </source>
</evidence>
<name>A0A1I7RLD0_BURXY</name>
<keyword evidence="3" id="KW-0690">Ribosome biogenesis</keyword>
<keyword evidence="9" id="KW-1185">Reference proteome</keyword>
<dbReference type="InterPro" id="IPR012976">
    <property type="entry name" value="NOSIC"/>
</dbReference>
<dbReference type="Gene3D" id="1.10.246.90">
    <property type="entry name" value="Nop domain"/>
    <property type="match status" value="1"/>
</dbReference>
<protein>
    <submittedName>
        <fullName evidence="7">(pine wood nematode) hypothetical protein</fullName>
    </submittedName>
    <submittedName>
        <fullName evidence="10">Nop domain-containing protein</fullName>
    </submittedName>
</protein>
<dbReference type="AlphaFoldDB" id="A0A1I7RLD0"/>
<dbReference type="Pfam" id="PF01798">
    <property type="entry name" value="Nop"/>
    <property type="match status" value="1"/>
</dbReference>
<dbReference type="FunFam" id="1.10.246.90:FF:000005">
    <property type="entry name" value="Nucleolar protein 5, putative"/>
    <property type="match status" value="1"/>
</dbReference>
<accession>A0A1I7RLD0</accession>
<evidence type="ECO:0000313" key="7">
    <source>
        <dbReference type="EMBL" id="CAD5208860.1"/>
    </source>
</evidence>
<organism evidence="8 10">
    <name type="scientific">Bursaphelenchus xylophilus</name>
    <name type="common">Pinewood nematode worm</name>
    <name type="synonym">Aphelenchoides xylophilus</name>
    <dbReference type="NCBI Taxonomy" id="6326"/>
    <lineage>
        <taxon>Eukaryota</taxon>
        <taxon>Metazoa</taxon>
        <taxon>Ecdysozoa</taxon>
        <taxon>Nematoda</taxon>
        <taxon>Chromadorea</taxon>
        <taxon>Rhabditida</taxon>
        <taxon>Tylenchina</taxon>
        <taxon>Tylenchomorpha</taxon>
        <taxon>Aphelenchoidea</taxon>
        <taxon>Aphelenchoididae</taxon>
        <taxon>Bursaphelenchus</taxon>
    </lineage>
</organism>
<dbReference type="Proteomes" id="UP000659654">
    <property type="component" value="Unassembled WGS sequence"/>
</dbReference>
<feature type="region of interest" description="Disordered" evidence="5">
    <location>
        <begin position="432"/>
        <end position="464"/>
    </location>
</feature>
<keyword evidence="4" id="KW-0539">Nucleus</keyword>
<dbReference type="GO" id="GO:0042254">
    <property type="term" value="P:ribosome biogenesis"/>
    <property type="evidence" value="ECO:0007669"/>
    <property type="project" value="UniProtKB-KW"/>
</dbReference>
<dbReference type="GO" id="GO:0031428">
    <property type="term" value="C:box C/D methylation guide snoRNP complex"/>
    <property type="evidence" value="ECO:0007669"/>
    <property type="project" value="InterPro"/>
</dbReference>
<evidence type="ECO:0000256" key="1">
    <source>
        <dbReference type="ARBA" id="ARBA00004604"/>
    </source>
</evidence>
<dbReference type="InterPro" id="IPR002687">
    <property type="entry name" value="Nop_dom"/>
</dbReference>
<dbReference type="Proteomes" id="UP000582659">
    <property type="component" value="Unassembled WGS sequence"/>
</dbReference>
<evidence type="ECO:0000256" key="5">
    <source>
        <dbReference type="SAM" id="MobiDB-lite"/>
    </source>
</evidence>
<dbReference type="Gene3D" id="1.10.287.4070">
    <property type="match status" value="1"/>
</dbReference>
<dbReference type="Pfam" id="PF08156">
    <property type="entry name" value="NOP5NT"/>
    <property type="match status" value="1"/>
</dbReference>
<proteinExistence type="inferred from homology"/>
<dbReference type="Proteomes" id="UP000095284">
    <property type="component" value="Unplaced"/>
</dbReference>
<dbReference type="OrthoDB" id="6780543at2759"/>
<dbReference type="PROSITE" id="PS51358">
    <property type="entry name" value="NOP"/>
    <property type="match status" value="1"/>
</dbReference>
<evidence type="ECO:0000313" key="10">
    <source>
        <dbReference type="WBParaSite" id="BXY_0151500.1"/>
    </source>
</evidence>